<evidence type="ECO:0000313" key="3">
    <source>
        <dbReference type="Proteomes" id="UP001500751"/>
    </source>
</evidence>
<sequence>MGDDFDSNYETFQAFVDMFPPAEAVKRLEMLGVPSETVQRIREKHELQTIRIKELEEPRTVVLGNRDTWYTGPRAGDRYWPAMVDLLRAGGWPQDPAVTSLDQASTRIVSLLNHPLEKTFDARGLVVGYVQSGKTTNFTSVMAKAADRGYKLFIVLTGIHNGLRRQTQARLISQLVEPNPARWSQLTDLHQDFRPVGHPASFFGTSNKTHVLCVVKKNATVLRRLVGWLGQAADHLQDCPALIIDDEADQATVATKTINPLILEILSHLPRSAYVGYTASPFANLLIDPAAEDLYPKDFIVNLPKPSGHFGTEVLFGRYALDGEDPESVDDGHDMIRSIPKADVDCVRPASRDDIEGFEPTITHTLREAILYFWLAAAARRVRATGNPHNTMLIHTSVNTAVHNSFDRPLRLLKAGTANSLSGDKMKAELRSLWERETAKVAAADFGEKKVDFDTLLPELPGVLADCRIIKDNSDSDDRLDYENGPVVAIAVGGNTLSRGLTLEGLSTSYFVRAASAYDTLLQMGRWFGFRDGYADLPRIWMTDELAGWFRHLATVETEMRRDIDRYMTEAETPLSFAVRLRTHPDLRVTAAAKMKAAVTAAASYGGKRVQTHYFKTNAQWLSSNIDAARTLVSKAVGQSSAHDDRSADGRHVFRNVPHDLVLEFLADYTFHENSLESDSELIRDYIKRRVRTAGALARWNVAIVGTPARTRDDEFEFAPGIQVGRINRARLAPEHGRTAPDDFADIKTLMSRRDAAVDLAGEVSQLSEADIMTKRREQLPETGLLVLYPIDKRSEPRPDKPQRRPLDAEEHVMGVGLVFPDPSGTDSAAYVSADLSGVRAAEIEEEEDLARLIEGDVA</sequence>
<proteinExistence type="predicted"/>
<organism evidence="2 3">
    <name type="scientific">Catenulispora yoronensis</name>
    <dbReference type="NCBI Taxonomy" id="450799"/>
    <lineage>
        <taxon>Bacteria</taxon>
        <taxon>Bacillati</taxon>
        <taxon>Actinomycetota</taxon>
        <taxon>Actinomycetes</taxon>
        <taxon>Catenulisporales</taxon>
        <taxon>Catenulisporaceae</taxon>
        <taxon>Catenulispora</taxon>
    </lineage>
</organism>
<reference evidence="2 3" key="1">
    <citation type="journal article" date="2019" name="Int. J. Syst. Evol. Microbiol.">
        <title>The Global Catalogue of Microorganisms (GCM) 10K type strain sequencing project: providing services to taxonomists for standard genome sequencing and annotation.</title>
        <authorList>
            <consortium name="The Broad Institute Genomics Platform"/>
            <consortium name="The Broad Institute Genome Sequencing Center for Infectious Disease"/>
            <person name="Wu L."/>
            <person name="Ma J."/>
        </authorList>
    </citation>
    <scope>NUCLEOTIDE SEQUENCE [LARGE SCALE GENOMIC DNA]</scope>
    <source>
        <strain evidence="2 3">JCM 16014</strain>
    </source>
</reference>
<comment type="caution">
    <text evidence="2">The sequence shown here is derived from an EMBL/GenBank/DDBJ whole genome shotgun (WGS) entry which is preliminary data.</text>
</comment>
<evidence type="ECO:0000259" key="1">
    <source>
        <dbReference type="Pfam" id="PF10593"/>
    </source>
</evidence>
<dbReference type="RefSeq" id="WP_344665859.1">
    <property type="nucleotide sequence ID" value="NZ_BAAAQN010000012.1"/>
</dbReference>
<dbReference type="Pfam" id="PF10593">
    <property type="entry name" value="Z1"/>
    <property type="match status" value="1"/>
</dbReference>
<dbReference type="Proteomes" id="UP001500751">
    <property type="component" value="Unassembled WGS sequence"/>
</dbReference>
<feature type="domain" description="Putative endonuclease Z1" evidence="1">
    <location>
        <begin position="366"/>
        <end position="586"/>
    </location>
</feature>
<name>A0ABN2U2G5_9ACTN</name>
<keyword evidence="3" id="KW-1185">Reference proteome</keyword>
<dbReference type="SUPFAM" id="SSF52540">
    <property type="entry name" value="P-loop containing nucleoside triphosphate hydrolases"/>
    <property type="match status" value="1"/>
</dbReference>
<dbReference type="InterPro" id="IPR027417">
    <property type="entry name" value="P-loop_NTPase"/>
</dbReference>
<dbReference type="InterPro" id="IPR018310">
    <property type="entry name" value="Put_endonuclease_Z1-dom"/>
</dbReference>
<dbReference type="EMBL" id="BAAAQN010000012">
    <property type="protein sequence ID" value="GAA2026739.1"/>
    <property type="molecule type" value="Genomic_DNA"/>
</dbReference>
<gene>
    <name evidence="2" type="ORF">GCM10009839_26570</name>
</gene>
<evidence type="ECO:0000313" key="2">
    <source>
        <dbReference type="EMBL" id="GAA2026739.1"/>
    </source>
</evidence>
<accession>A0ABN2U2G5</accession>
<protein>
    <submittedName>
        <fullName evidence="2">Z1 domain-containing protein</fullName>
    </submittedName>
</protein>